<dbReference type="GO" id="GO:0051907">
    <property type="term" value="F:S-(hydroxymethyl)glutathione synthase activity"/>
    <property type="evidence" value="ECO:0007669"/>
    <property type="project" value="UniProtKB-EC"/>
</dbReference>
<keyword evidence="7" id="KW-1185">Reference proteome</keyword>
<dbReference type="PANTHER" id="PTHR33337">
    <property type="entry name" value="GFA DOMAIN-CONTAINING PROTEIN"/>
    <property type="match status" value="1"/>
</dbReference>
<protein>
    <submittedName>
        <fullName evidence="6">GFA family glutathione-dependent formaldehyde-activating protein</fullName>
        <ecNumber evidence="6">4.4.1.22</ecNumber>
    </submittedName>
</protein>
<keyword evidence="3" id="KW-0862">Zinc</keyword>
<keyword evidence="4 6" id="KW-0456">Lyase</keyword>
<sequence>MIVTKTYTGGCACGAIRYETSSEPIFENHCQCRDCQKRSGTGHGSYLTFPRRADVTITGEPNTWRVAGDSGNEKVHAFCPTCGTPVYLTSVAMPELIAVPATSLDDPGQFNPQAVTYTVRGHGWDTIDSSLQKFERMPPR</sequence>
<dbReference type="EMBL" id="CP006877">
    <property type="protein sequence ID" value="AJD41252.1"/>
    <property type="molecule type" value="Genomic_DNA"/>
</dbReference>
<dbReference type="Pfam" id="PF04828">
    <property type="entry name" value="GFA"/>
    <property type="match status" value="1"/>
</dbReference>
<evidence type="ECO:0000256" key="1">
    <source>
        <dbReference type="ARBA" id="ARBA00005495"/>
    </source>
</evidence>
<evidence type="ECO:0000259" key="5">
    <source>
        <dbReference type="PROSITE" id="PS51891"/>
    </source>
</evidence>
<dbReference type="EC" id="4.4.1.22" evidence="6"/>
<gene>
    <name evidence="6" type="ORF">RGR602_CH01921</name>
</gene>
<evidence type="ECO:0000256" key="4">
    <source>
        <dbReference type="ARBA" id="ARBA00023239"/>
    </source>
</evidence>
<dbReference type="KEGG" id="rga:RGR602_CH01921"/>
<name>A0A0B4X3Z3_9HYPH</name>
<dbReference type="SUPFAM" id="SSF51316">
    <property type="entry name" value="Mss4-like"/>
    <property type="match status" value="1"/>
</dbReference>
<dbReference type="HOGENOM" id="CLU_055491_6_2_5"/>
<organism evidence="6 7">
    <name type="scientific">Rhizobium gallicum bv. gallicum R602sp</name>
    <dbReference type="NCBI Taxonomy" id="1041138"/>
    <lineage>
        <taxon>Bacteria</taxon>
        <taxon>Pseudomonadati</taxon>
        <taxon>Pseudomonadota</taxon>
        <taxon>Alphaproteobacteria</taxon>
        <taxon>Hyphomicrobiales</taxon>
        <taxon>Rhizobiaceae</taxon>
        <taxon>Rhizobium/Agrobacterium group</taxon>
        <taxon>Rhizobium</taxon>
    </lineage>
</organism>
<dbReference type="PROSITE" id="PS51891">
    <property type="entry name" value="CENP_V_GFA"/>
    <property type="match status" value="1"/>
</dbReference>
<evidence type="ECO:0000256" key="2">
    <source>
        <dbReference type="ARBA" id="ARBA00022723"/>
    </source>
</evidence>
<dbReference type="Gene3D" id="3.90.1590.10">
    <property type="entry name" value="glutathione-dependent formaldehyde- activating enzyme (gfa)"/>
    <property type="match status" value="1"/>
</dbReference>
<accession>A0A0B4X3Z3</accession>
<evidence type="ECO:0000256" key="3">
    <source>
        <dbReference type="ARBA" id="ARBA00022833"/>
    </source>
</evidence>
<dbReference type="AlphaFoldDB" id="A0A0B4X3Z3"/>
<reference evidence="6 7" key="1">
    <citation type="submission" date="2013-11" db="EMBL/GenBank/DDBJ databases">
        <title>Complete genome sequence of Rhizobium gallicum bv. gallicum R602.</title>
        <authorList>
            <person name="Bustos P."/>
            <person name="Santamaria R.I."/>
            <person name="Lozano L."/>
            <person name="Acosta J.L."/>
            <person name="Ormeno-Orrillo E."/>
            <person name="Rogel M.A."/>
            <person name="Romero D."/>
            <person name="Cevallos M.A."/>
            <person name="Martinez-Romero E."/>
            <person name="Gonzalez V."/>
        </authorList>
    </citation>
    <scope>NUCLEOTIDE SEQUENCE [LARGE SCALE GENOMIC DNA]</scope>
    <source>
        <strain evidence="6 7">R602</strain>
    </source>
</reference>
<dbReference type="InterPro" id="IPR006913">
    <property type="entry name" value="CENP-V/GFA"/>
</dbReference>
<dbReference type="GO" id="GO:0046872">
    <property type="term" value="F:metal ion binding"/>
    <property type="evidence" value="ECO:0007669"/>
    <property type="project" value="UniProtKB-KW"/>
</dbReference>
<keyword evidence="2" id="KW-0479">Metal-binding</keyword>
<evidence type="ECO:0000313" key="7">
    <source>
        <dbReference type="Proteomes" id="UP000031368"/>
    </source>
</evidence>
<proteinExistence type="inferred from homology"/>
<feature type="domain" description="CENP-V/GFA" evidence="5">
    <location>
        <begin position="7"/>
        <end position="125"/>
    </location>
</feature>
<comment type="similarity">
    <text evidence="1">Belongs to the Gfa family.</text>
</comment>
<dbReference type="Proteomes" id="UP000031368">
    <property type="component" value="Chromosome"/>
</dbReference>
<evidence type="ECO:0000313" key="6">
    <source>
        <dbReference type="EMBL" id="AJD41252.1"/>
    </source>
</evidence>
<dbReference type="PANTHER" id="PTHR33337:SF40">
    <property type="entry name" value="CENP-V_GFA DOMAIN-CONTAINING PROTEIN-RELATED"/>
    <property type="match status" value="1"/>
</dbReference>
<dbReference type="InterPro" id="IPR011057">
    <property type="entry name" value="Mss4-like_sf"/>
</dbReference>